<evidence type="ECO:0000313" key="12">
    <source>
        <dbReference type="EMBL" id="KAK7207988.1"/>
    </source>
</evidence>
<evidence type="ECO:0000256" key="1">
    <source>
        <dbReference type="ARBA" id="ARBA00008314"/>
    </source>
</evidence>
<dbReference type="SUPFAM" id="SSF52540">
    <property type="entry name" value="P-loop containing nucleoside triphosphate hydrolases"/>
    <property type="match status" value="1"/>
</dbReference>
<comment type="caution">
    <text evidence="12">The sequence shown here is derived from an EMBL/GenBank/DDBJ whole genome shotgun (WGS) entry which is preliminary data.</text>
</comment>
<dbReference type="RefSeq" id="XP_064771021.1">
    <property type="nucleotide sequence ID" value="XM_064911701.1"/>
</dbReference>
<evidence type="ECO:0000256" key="7">
    <source>
        <dbReference type="ARBA" id="ARBA00023203"/>
    </source>
</evidence>
<keyword evidence="3 8" id="KW-0067">ATP-binding</keyword>
<dbReference type="Gene3D" id="2.30.30.360">
    <property type="entry name" value="Myosin S1 fragment, N-terminal"/>
    <property type="match status" value="1"/>
</dbReference>
<dbReference type="InterPro" id="IPR027417">
    <property type="entry name" value="P-loop_NTPase"/>
</dbReference>
<gene>
    <name evidence="12" type="ORF">BZA70DRAFT_272658</name>
</gene>
<dbReference type="PROSITE" id="PS51456">
    <property type="entry name" value="MYOSIN_MOTOR"/>
    <property type="match status" value="1"/>
</dbReference>
<protein>
    <submittedName>
        <fullName evidence="12">Myosin heavy chain</fullName>
    </submittedName>
</protein>
<evidence type="ECO:0000256" key="9">
    <source>
        <dbReference type="SAM" id="MobiDB-lite"/>
    </source>
</evidence>
<keyword evidence="4" id="KW-0175">Coiled coil</keyword>
<dbReference type="PROSITE" id="PS50096">
    <property type="entry name" value="IQ"/>
    <property type="match status" value="1"/>
</dbReference>
<dbReference type="PRINTS" id="PR00193">
    <property type="entry name" value="MYOSINHEAVY"/>
</dbReference>
<dbReference type="Gene3D" id="3.40.850.10">
    <property type="entry name" value="Kinesin motor domain"/>
    <property type="match status" value="1"/>
</dbReference>
<feature type="compositionally biased region" description="Basic and acidic residues" evidence="9">
    <location>
        <begin position="1198"/>
        <end position="1222"/>
    </location>
</feature>
<reference evidence="12 13" key="1">
    <citation type="submission" date="2024-03" db="EMBL/GenBank/DDBJ databases">
        <title>Genome-scale model development and genomic sequencing of the oleaginous clade Lipomyces.</title>
        <authorList>
            <consortium name="Lawrence Berkeley National Laboratory"/>
            <person name="Czajka J.J."/>
            <person name="Han Y."/>
            <person name="Kim J."/>
            <person name="Mondo S.J."/>
            <person name="Hofstad B.A."/>
            <person name="Robles A."/>
            <person name="Haridas S."/>
            <person name="Riley R."/>
            <person name="LaButti K."/>
            <person name="Pangilinan J."/>
            <person name="Andreopoulos W."/>
            <person name="Lipzen A."/>
            <person name="Yan J."/>
            <person name="Wang M."/>
            <person name="Ng V."/>
            <person name="Grigoriev I.V."/>
            <person name="Spatafora J.W."/>
            <person name="Magnuson J.K."/>
            <person name="Baker S.E."/>
            <person name="Pomraning K.R."/>
        </authorList>
    </citation>
    <scope>NUCLEOTIDE SEQUENCE [LARGE SCALE GENOMIC DNA]</scope>
    <source>
        <strain evidence="12 13">Phaff 52-87</strain>
    </source>
</reference>
<dbReference type="Gene3D" id="1.20.58.530">
    <property type="match status" value="1"/>
</dbReference>
<sequence length="1248" mass="141868">MMRPTTPSSGASTRSASPTKLTPISQNLPHGRNFSISASTSPSKRVHTFTPSQIKSVLEQSGADSDRADARESSASGTTDEGVVVEGDTSEFAGKKWVWIPDTKEAFIKGFVTEEDEEGMLHVLCTDDTERIVSKLDAERVNPPKFDKANDMAELTHLNEASVVHNIETRYLADMIYTYSGLFLVAVNPYCSLPIYSHEYTSLYKNKSRDELPPHIYAITDLAFRNMLEMHENQSILVTGESGAGKTENTKKVIQYLAAVTSNTLPGLKPQSGSFEQQILQANPILEAFGNSQTARNNNSSRFGKFIKIGFSRSGQISGAYIDYYLLEKTRVVTQSPLERNYHVFYQLLSGATEPLRQLFLLEGKVTDYNYVKGGNKTIPGVSDADEFKRLLEAFRIMGFTDREQEDFLRVIAVVLHIGNLEIGSERSSGQAKLLQYSQAEKLCHVLGVPVDAFVKALLRPRVKAGRDWVDQSRTAAQVQFSIHALAKAIYERGFAYLVNRINEVLERDNGSATFIGVLDIAGFEIFETNSFEQLCINYTNEKLQQFFNHHMFVLEQEEYARENIEWQFIDFGHDLQPTIDLIEKSNPIGIFSCLDEDCVMPRATDKSFTEKLHALWDKKSDKYKPSLFNQGFRLTHYAAEVDYNTEGWLEKNKDPLNDNITQLLSQSTESHIARLFGEDGDAGASNGVHRRKGLFRTVAQRHKEQLTSLMGQLGSTHPHFVRCLIPNHEKRPKKMDKMLVLDQLRCNGVLEGIRIARTGFPNRLSFSEFRQRYEILVSRDDGYAKMTRAQSTSGYVDGQRACKTIVEALKLDKAAYRVGVTKVFFRAGVLAELEDRREKLVRELVTRIQSRARGYIQRRQANKRLYRAEAVRVIAQNVKASQIEDPWWKMFVKMQPLLIAQRETVASLARDGEYRKVVGQLEESEKESQAARERARKLEAELKKIEETLESERALALDKEEILRRSQGREADLEEQLASALEDLDKLEAQCEELLEAKRKADREVELWRGELEKGARIIGQLEGEKGELEKRIATLDSELAAKNDKQGAISNAMELLNQEMSVLKTIINQRERQLTETEDRLKQSDREVEERLEQSRVRYDQSQRQMHAAVRESQELREQMTSLSATCHKMEKMVERKERELVALRAELEGVSGAKKQMSGEKMELEKRAADVGRRLAQAEDERETLRKAVQAAEAEGERLKKTLKKRDEEENARRKQKVTMEKAGLRAVREGLREALAKLEELGGE</sequence>
<accession>A0ABR1FFN1</accession>
<dbReference type="Pfam" id="PF02736">
    <property type="entry name" value="Myosin_N"/>
    <property type="match status" value="1"/>
</dbReference>
<dbReference type="PROSITE" id="PS51844">
    <property type="entry name" value="SH3_LIKE"/>
    <property type="match status" value="1"/>
</dbReference>
<dbReference type="PANTHER" id="PTHR13140">
    <property type="entry name" value="MYOSIN"/>
    <property type="match status" value="1"/>
</dbReference>
<proteinExistence type="inferred from homology"/>
<evidence type="ECO:0000256" key="5">
    <source>
        <dbReference type="ARBA" id="ARBA00023123"/>
    </source>
</evidence>
<feature type="binding site" evidence="8">
    <location>
        <begin position="240"/>
        <end position="247"/>
    </location>
    <ligand>
        <name>ATP</name>
        <dbReference type="ChEBI" id="CHEBI:30616"/>
    </ligand>
</feature>
<evidence type="ECO:0000313" key="13">
    <source>
        <dbReference type="Proteomes" id="UP001498771"/>
    </source>
</evidence>
<evidence type="ECO:0000256" key="6">
    <source>
        <dbReference type="ARBA" id="ARBA00023175"/>
    </source>
</evidence>
<feature type="domain" description="Myosin N-terminal SH3-like" evidence="11">
    <location>
        <begin position="93"/>
        <end position="143"/>
    </location>
</feature>
<feature type="compositionally biased region" description="Polar residues" evidence="9">
    <location>
        <begin position="1"/>
        <end position="59"/>
    </location>
</feature>
<dbReference type="Pfam" id="PF00063">
    <property type="entry name" value="Myosin_head"/>
    <property type="match status" value="1"/>
</dbReference>
<feature type="domain" description="Myosin motor" evidence="10">
    <location>
        <begin position="147"/>
        <end position="839"/>
    </location>
</feature>
<comment type="similarity">
    <text evidence="1 8">Belongs to the TRAFAC class myosin-kinesin ATPase superfamily. Myosin family.</text>
</comment>
<dbReference type="Pfam" id="PF24319">
    <property type="entry name" value="DUF7491"/>
    <property type="match status" value="1"/>
</dbReference>
<keyword evidence="5 8" id="KW-0518">Myosin</keyword>
<evidence type="ECO:0000259" key="11">
    <source>
        <dbReference type="PROSITE" id="PS51844"/>
    </source>
</evidence>
<dbReference type="InterPro" id="IPR004009">
    <property type="entry name" value="SH3_Myosin"/>
</dbReference>
<evidence type="ECO:0000259" key="10">
    <source>
        <dbReference type="PROSITE" id="PS51456"/>
    </source>
</evidence>
<keyword evidence="6 8" id="KW-0505">Motor protein</keyword>
<evidence type="ECO:0000256" key="4">
    <source>
        <dbReference type="ARBA" id="ARBA00023054"/>
    </source>
</evidence>
<dbReference type="SMART" id="SM00242">
    <property type="entry name" value="MYSc"/>
    <property type="match status" value="1"/>
</dbReference>
<dbReference type="InterPro" id="IPR008989">
    <property type="entry name" value="Myosin_S1_N"/>
</dbReference>
<dbReference type="InterPro" id="IPR001609">
    <property type="entry name" value="Myosin_head_motor_dom-like"/>
</dbReference>
<dbReference type="EMBL" id="JBBJBU010000001">
    <property type="protein sequence ID" value="KAK7207988.1"/>
    <property type="molecule type" value="Genomic_DNA"/>
</dbReference>
<dbReference type="CDD" id="cd01377">
    <property type="entry name" value="MYSc_class_II"/>
    <property type="match status" value="1"/>
</dbReference>
<dbReference type="Gene3D" id="1.10.10.820">
    <property type="match status" value="1"/>
</dbReference>
<dbReference type="Proteomes" id="UP001498771">
    <property type="component" value="Unassembled WGS sequence"/>
</dbReference>
<keyword evidence="13" id="KW-1185">Reference proteome</keyword>
<dbReference type="InterPro" id="IPR036961">
    <property type="entry name" value="Kinesin_motor_dom_sf"/>
</dbReference>
<organism evidence="12 13">
    <name type="scientific">Myxozyma melibiosi</name>
    <dbReference type="NCBI Taxonomy" id="54550"/>
    <lineage>
        <taxon>Eukaryota</taxon>
        <taxon>Fungi</taxon>
        <taxon>Dikarya</taxon>
        <taxon>Ascomycota</taxon>
        <taxon>Saccharomycotina</taxon>
        <taxon>Lipomycetes</taxon>
        <taxon>Lipomycetales</taxon>
        <taxon>Lipomycetaceae</taxon>
        <taxon>Myxozyma</taxon>
    </lineage>
</organism>
<evidence type="ECO:0000256" key="3">
    <source>
        <dbReference type="ARBA" id="ARBA00022840"/>
    </source>
</evidence>
<evidence type="ECO:0000256" key="2">
    <source>
        <dbReference type="ARBA" id="ARBA00022741"/>
    </source>
</evidence>
<dbReference type="Gene3D" id="4.10.270.10">
    <property type="entry name" value="Myosin, subunit A"/>
    <property type="match status" value="1"/>
</dbReference>
<feature type="region of interest" description="Actin-binding" evidence="8">
    <location>
        <begin position="707"/>
        <end position="729"/>
    </location>
</feature>
<name>A0ABR1FFN1_9ASCO</name>
<keyword evidence="2 8" id="KW-0547">Nucleotide-binding</keyword>
<feature type="region of interest" description="Disordered" evidence="9">
    <location>
        <begin position="1"/>
        <end position="86"/>
    </location>
</feature>
<evidence type="ECO:0000256" key="8">
    <source>
        <dbReference type="PROSITE-ProRule" id="PRU00782"/>
    </source>
</evidence>
<dbReference type="Gene3D" id="3.30.70.1590">
    <property type="match status" value="1"/>
</dbReference>
<dbReference type="InterPro" id="IPR055914">
    <property type="entry name" value="DUF7491"/>
</dbReference>
<dbReference type="GeneID" id="90037213"/>
<feature type="region of interest" description="Disordered" evidence="9">
    <location>
        <begin position="1194"/>
        <end position="1222"/>
    </location>
</feature>
<dbReference type="PANTHER" id="PTHR13140:SF857">
    <property type="entry name" value="MYOSIN-11"/>
    <property type="match status" value="1"/>
</dbReference>
<dbReference type="Gene3D" id="1.20.120.720">
    <property type="entry name" value="Myosin VI head, motor domain, U50 subdomain"/>
    <property type="match status" value="1"/>
</dbReference>
<keyword evidence="7 8" id="KW-0009">Actin-binding</keyword>